<feature type="compositionally biased region" description="Polar residues" evidence="1">
    <location>
        <begin position="30"/>
        <end position="56"/>
    </location>
</feature>
<feature type="region of interest" description="Disordered" evidence="1">
    <location>
        <begin position="1"/>
        <end position="81"/>
    </location>
</feature>
<organism evidence="2 3">
    <name type="scientific">Platanthera guangdongensis</name>
    <dbReference type="NCBI Taxonomy" id="2320717"/>
    <lineage>
        <taxon>Eukaryota</taxon>
        <taxon>Viridiplantae</taxon>
        <taxon>Streptophyta</taxon>
        <taxon>Embryophyta</taxon>
        <taxon>Tracheophyta</taxon>
        <taxon>Spermatophyta</taxon>
        <taxon>Magnoliopsida</taxon>
        <taxon>Liliopsida</taxon>
        <taxon>Asparagales</taxon>
        <taxon>Orchidaceae</taxon>
        <taxon>Orchidoideae</taxon>
        <taxon>Orchideae</taxon>
        <taxon>Orchidinae</taxon>
        <taxon>Platanthera</taxon>
    </lineage>
</organism>
<gene>
    <name evidence="2" type="ORF">KSP40_PGU013974</name>
</gene>
<name>A0ABR2LCR9_9ASPA</name>
<reference evidence="2 3" key="1">
    <citation type="journal article" date="2022" name="Nat. Plants">
        <title>Genomes of leafy and leafless Platanthera orchids illuminate the evolution of mycoheterotrophy.</title>
        <authorList>
            <person name="Li M.H."/>
            <person name="Liu K.W."/>
            <person name="Li Z."/>
            <person name="Lu H.C."/>
            <person name="Ye Q.L."/>
            <person name="Zhang D."/>
            <person name="Wang J.Y."/>
            <person name="Li Y.F."/>
            <person name="Zhong Z.M."/>
            <person name="Liu X."/>
            <person name="Yu X."/>
            <person name="Liu D.K."/>
            <person name="Tu X.D."/>
            <person name="Liu B."/>
            <person name="Hao Y."/>
            <person name="Liao X.Y."/>
            <person name="Jiang Y.T."/>
            <person name="Sun W.H."/>
            <person name="Chen J."/>
            <person name="Chen Y.Q."/>
            <person name="Ai Y."/>
            <person name="Zhai J.W."/>
            <person name="Wu S.S."/>
            <person name="Zhou Z."/>
            <person name="Hsiao Y.Y."/>
            <person name="Wu W.L."/>
            <person name="Chen Y.Y."/>
            <person name="Lin Y.F."/>
            <person name="Hsu J.L."/>
            <person name="Li C.Y."/>
            <person name="Wang Z.W."/>
            <person name="Zhao X."/>
            <person name="Zhong W.Y."/>
            <person name="Ma X.K."/>
            <person name="Ma L."/>
            <person name="Huang J."/>
            <person name="Chen G.Z."/>
            <person name="Huang M.Z."/>
            <person name="Huang L."/>
            <person name="Peng D.H."/>
            <person name="Luo Y.B."/>
            <person name="Zou S.Q."/>
            <person name="Chen S.P."/>
            <person name="Lan S."/>
            <person name="Tsai W.C."/>
            <person name="Van de Peer Y."/>
            <person name="Liu Z.J."/>
        </authorList>
    </citation>
    <scope>NUCLEOTIDE SEQUENCE [LARGE SCALE GENOMIC DNA]</scope>
    <source>
        <strain evidence="2">Lor288</strain>
    </source>
</reference>
<evidence type="ECO:0000313" key="2">
    <source>
        <dbReference type="EMBL" id="KAK8937870.1"/>
    </source>
</evidence>
<feature type="compositionally biased region" description="Pro residues" evidence="1">
    <location>
        <begin position="72"/>
        <end position="81"/>
    </location>
</feature>
<feature type="compositionally biased region" description="Basic residues" evidence="1">
    <location>
        <begin position="1"/>
        <end position="10"/>
    </location>
</feature>
<comment type="caution">
    <text evidence="2">The sequence shown here is derived from an EMBL/GenBank/DDBJ whole genome shotgun (WGS) entry which is preliminary data.</text>
</comment>
<sequence>MVRQRSHPIGKTRFPIPAFHFQEPRRRRQLATNRTSDISRSPSTSGPDLHRSTANGSMPAPISPQTLASELRPPPSSKTKV</sequence>
<dbReference type="EMBL" id="JBBWWR010000021">
    <property type="protein sequence ID" value="KAK8937870.1"/>
    <property type="molecule type" value="Genomic_DNA"/>
</dbReference>
<proteinExistence type="predicted"/>
<evidence type="ECO:0000313" key="3">
    <source>
        <dbReference type="Proteomes" id="UP001412067"/>
    </source>
</evidence>
<keyword evidence="3" id="KW-1185">Reference proteome</keyword>
<protein>
    <submittedName>
        <fullName evidence="2">Uncharacterized protein</fullName>
    </submittedName>
</protein>
<evidence type="ECO:0000256" key="1">
    <source>
        <dbReference type="SAM" id="MobiDB-lite"/>
    </source>
</evidence>
<dbReference type="Proteomes" id="UP001412067">
    <property type="component" value="Unassembled WGS sequence"/>
</dbReference>
<accession>A0ABR2LCR9</accession>